<dbReference type="InterPro" id="IPR016064">
    <property type="entry name" value="NAD/diacylglycerol_kinase_sf"/>
</dbReference>
<comment type="cofactor">
    <cofactor evidence="1">
        <name>Mg(2+)</name>
        <dbReference type="ChEBI" id="CHEBI:18420"/>
    </cofactor>
</comment>
<dbReference type="GO" id="GO:0004143">
    <property type="term" value="F:ATP-dependent diacylglycerol kinase activity"/>
    <property type="evidence" value="ECO:0007669"/>
    <property type="project" value="TreeGrafter"/>
</dbReference>
<comment type="caution">
    <text evidence="4">The sequence shown here is derived from an EMBL/GenBank/DDBJ whole genome shotgun (WGS) entry which is preliminary data.</text>
</comment>
<dbReference type="PANTHER" id="PTHR12358">
    <property type="entry name" value="SPHINGOSINE KINASE"/>
    <property type="match status" value="1"/>
</dbReference>
<comment type="similarity">
    <text evidence="2">Belongs to the diacylglycerol/lipid kinase family.</text>
</comment>
<evidence type="ECO:0000259" key="3">
    <source>
        <dbReference type="PROSITE" id="PS50146"/>
    </source>
</evidence>
<evidence type="ECO:0000256" key="2">
    <source>
        <dbReference type="ARBA" id="ARBA00005983"/>
    </source>
</evidence>
<dbReference type="InterPro" id="IPR050187">
    <property type="entry name" value="Lipid_Phosphate_FormReg"/>
</dbReference>
<dbReference type="PROSITE" id="PS50146">
    <property type="entry name" value="DAGK"/>
    <property type="match status" value="1"/>
</dbReference>
<gene>
    <name evidence="4" type="ORF">EFW17_08245</name>
</gene>
<dbReference type="SMART" id="SM00046">
    <property type="entry name" value="DAGKc"/>
    <property type="match status" value="1"/>
</dbReference>
<sequence>MRALFVVNPQATTTTPRARDVITGALAHVVDLDVAHTEYRGHGIELASEAATKGYELVISLGGDGTVNEVVNGLLATPSGLSRPSFAALPGGSANVFIRALGLSGNPVEAAGTVLEALREGRQRTIGLGRINSEHDDRYFTFCAGFGWDAAVVHEVERLRRNGRRASPALYAAVAVRLFLRGDVRDSSLRVEAPGRAPARDLYLALVTNTTPWTYAGSVPVQPTPNSDFHLGLDGFALTQLHPTMTLRLVLRMLSRRGVPPRGRGYVSWHDQESMTIHSDHPRAFQIDGEYLGHREQVNFHSIPKALRIIG</sequence>
<keyword evidence="4" id="KW-0808">Transferase</keyword>
<dbReference type="AlphaFoldDB" id="A0A3N0ECN2"/>
<organism evidence="4 5">
    <name type="scientific">Halostreptopolyspora alba</name>
    <dbReference type="NCBI Taxonomy" id="2487137"/>
    <lineage>
        <taxon>Bacteria</taxon>
        <taxon>Bacillati</taxon>
        <taxon>Actinomycetota</taxon>
        <taxon>Actinomycetes</taxon>
        <taxon>Streptosporangiales</taxon>
        <taxon>Nocardiopsidaceae</taxon>
        <taxon>Halostreptopolyspora</taxon>
    </lineage>
</organism>
<dbReference type="PANTHER" id="PTHR12358:SF106">
    <property type="entry name" value="LIPID KINASE YEGS"/>
    <property type="match status" value="1"/>
</dbReference>
<evidence type="ECO:0000313" key="5">
    <source>
        <dbReference type="Proteomes" id="UP000269198"/>
    </source>
</evidence>
<dbReference type="EMBL" id="RJMB01000006">
    <property type="protein sequence ID" value="RNL85588.1"/>
    <property type="molecule type" value="Genomic_DNA"/>
</dbReference>
<dbReference type="InterPro" id="IPR017438">
    <property type="entry name" value="ATP-NAD_kinase_N"/>
</dbReference>
<feature type="domain" description="DAGKc" evidence="3">
    <location>
        <begin position="1"/>
        <end position="135"/>
    </location>
</feature>
<keyword evidence="4" id="KW-0418">Kinase</keyword>
<dbReference type="SUPFAM" id="SSF111331">
    <property type="entry name" value="NAD kinase/diacylglycerol kinase-like"/>
    <property type="match status" value="1"/>
</dbReference>
<evidence type="ECO:0000313" key="4">
    <source>
        <dbReference type="EMBL" id="RNL85588.1"/>
    </source>
</evidence>
<protein>
    <submittedName>
        <fullName evidence="4">Diacylglycerol kinase family lipid kinase</fullName>
    </submittedName>
</protein>
<evidence type="ECO:0000256" key="1">
    <source>
        <dbReference type="ARBA" id="ARBA00001946"/>
    </source>
</evidence>
<dbReference type="InterPro" id="IPR001206">
    <property type="entry name" value="Diacylglycerol_kinase_cat_dom"/>
</dbReference>
<dbReference type="Proteomes" id="UP000269198">
    <property type="component" value="Unassembled WGS sequence"/>
</dbReference>
<proteinExistence type="inferred from homology"/>
<accession>A0A3N0ECN2</accession>
<dbReference type="RefSeq" id="WP_123200844.1">
    <property type="nucleotide sequence ID" value="NZ_RJMB01000006.1"/>
</dbReference>
<keyword evidence="5" id="KW-1185">Reference proteome</keyword>
<dbReference type="Pfam" id="PF00781">
    <property type="entry name" value="DAGK_cat"/>
    <property type="match status" value="1"/>
</dbReference>
<dbReference type="Gene3D" id="3.40.50.10330">
    <property type="entry name" value="Probable inorganic polyphosphate/atp-NAD kinase, domain 1"/>
    <property type="match status" value="1"/>
</dbReference>
<dbReference type="OrthoDB" id="142078at2"/>
<dbReference type="GO" id="GO:0005886">
    <property type="term" value="C:plasma membrane"/>
    <property type="evidence" value="ECO:0007669"/>
    <property type="project" value="TreeGrafter"/>
</dbReference>
<name>A0A3N0ECN2_9ACTN</name>
<dbReference type="Gene3D" id="2.60.200.40">
    <property type="match status" value="1"/>
</dbReference>
<reference evidence="4 5" key="1">
    <citation type="submission" date="2018-11" db="EMBL/GenBank/DDBJ databases">
        <title>The genome draft of YIM 96095.</title>
        <authorList>
            <person name="Tang S.-K."/>
            <person name="Chunyu W.-X."/>
            <person name="Feng Y.-Z."/>
        </authorList>
    </citation>
    <scope>NUCLEOTIDE SEQUENCE [LARGE SCALE GENOMIC DNA]</scope>
    <source>
        <strain evidence="4 5">YIM 96095</strain>
    </source>
</reference>